<dbReference type="Proteomes" id="UP000308652">
    <property type="component" value="Unassembled WGS sequence"/>
</dbReference>
<proteinExistence type="predicted"/>
<dbReference type="AlphaFoldDB" id="A0A5C3LNS3"/>
<evidence type="ECO:0000313" key="2">
    <source>
        <dbReference type="Proteomes" id="UP000308652"/>
    </source>
</evidence>
<organism evidence="1 2">
    <name type="scientific">Crucibulum laeve</name>
    <dbReference type="NCBI Taxonomy" id="68775"/>
    <lineage>
        <taxon>Eukaryota</taxon>
        <taxon>Fungi</taxon>
        <taxon>Dikarya</taxon>
        <taxon>Basidiomycota</taxon>
        <taxon>Agaricomycotina</taxon>
        <taxon>Agaricomycetes</taxon>
        <taxon>Agaricomycetidae</taxon>
        <taxon>Agaricales</taxon>
        <taxon>Agaricineae</taxon>
        <taxon>Nidulariaceae</taxon>
        <taxon>Crucibulum</taxon>
    </lineage>
</organism>
<protein>
    <submittedName>
        <fullName evidence="1">Uncharacterized protein</fullName>
    </submittedName>
</protein>
<evidence type="ECO:0000313" key="1">
    <source>
        <dbReference type="EMBL" id="TFK33968.1"/>
    </source>
</evidence>
<gene>
    <name evidence="1" type="ORF">BDQ12DRAFT_383740</name>
</gene>
<keyword evidence="2" id="KW-1185">Reference proteome</keyword>
<dbReference type="EMBL" id="ML213638">
    <property type="protein sequence ID" value="TFK33968.1"/>
    <property type="molecule type" value="Genomic_DNA"/>
</dbReference>
<name>A0A5C3LNS3_9AGAR</name>
<reference evidence="1 2" key="1">
    <citation type="journal article" date="2019" name="Nat. Ecol. Evol.">
        <title>Megaphylogeny resolves global patterns of mushroom evolution.</title>
        <authorList>
            <person name="Varga T."/>
            <person name="Krizsan K."/>
            <person name="Foldi C."/>
            <person name="Dima B."/>
            <person name="Sanchez-Garcia M."/>
            <person name="Sanchez-Ramirez S."/>
            <person name="Szollosi G.J."/>
            <person name="Szarkandi J.G."/>
            <person name="Papp V."/>
            <person name="Albert L."/>
            <person name="Andreopoulos W."/>
            <person name="Angelini C."/>
            <person name="Antonin V."/>
            <person name="Barry K.W."/>
            <person name="Bougher N.L."/>
            <person name="Buchanan P."/>
            <person name="Buyck B."/>
            <person name="Bense V."/>
            <person name="Catcheside P."/>
            <person name="Chovatia M."/>
            <person name="Cooper J."/>
            <person name="Damon W."/>
            <person name="Desjardin D."/>
            <person name="Finy P."/>
            <person name="Geml J."/>
            <person name="Haridas S."/>
            <person name="Hughes K."/>
            <person name="Justo A."/>
            <person name="Karasinski D."/>
            <person name="Kautmanova I."/>
            <person name="Kiss B."/>
            <person name="Kocsube S."/>
            <person name="Kotiranta H."/>
            <person name="LaButti K.M."/>
            <person name="Lechner B.E."/>
            <person name="Liimatainen K."/>
            <person name="Lipzen A."/>
            <person name="Lukacs Z."/>
            <person name="Mihaltcheva S."/>
            <person name="Morgado L.N."/>
            <person name="Niskanen T."/>
            <person name="Noordeloos M.E."/>
            <person name="Ohm R.A."/>
            <person name="Ortiz-Santana B."/>
            <person name="Ovrebo C."/>
            <person name="Racz N."/>
            <person name="Riley R."/>
            <person name="Savchenko A."/>
            <person name="Shiryaev A."/>
            <person name="Soop K."/>
            <person name="Spirin V."/>
            <person name="Szebenyi C."/>
            <person name="Tomsovsky M."/>
            <person name="Tulloss R.E."/>
            <person name="Uehling J."/>
            <person name="Grigoriev I.V."/>
            <person name="Vagvolgyi C."/>
            <person name="Papp T."/>
            <person name="Martin F.M."/>
            <person name="Miettinen O."/>
            <person name="Hibbett D.S."/>
            <person name="Nagy L.G."/>
        </authorList>
    </citation>
    <scope>NUCLEOTIDE SEQUENCE [LARGE SCALE GENOMIC DNA]</scope>
    <source>
        <strain evidence="1 2">CBS 166.37</strain>
    </source>
</reference>
<sequence length="83" mass="10057">MYTPLDTQHLYRLYLLDLVRGFHHLYALYTIPMHIPFYWPGTVWKPLTYKSTYLIPLTPHPLISTHWVCDLYSCITYFVLVFF</sequence>
<accession>A0A5C3LNS3</accession>